<protein>
    <recommendedName>
        <fullName evidence="3">Lysine-N-methylase</fullName>
    </recommendedName>
</protein>
<dbReference type="Proteomes" id="UP000199662">
    <property type="component" value="Unassembled WGS sequence"/>
</dbReference>
<name>A0A1H7C3R1_9FIRM</name>
<accession>A0A1H7C3R1</accession>
<sequence>MRNKEEKTMLEVIEPDYMAEFSCIGLLCPDTCCRGWDIVIDEATCERYEKSHNAEFKAMISRAIVHRKEETDEGEKDIACIRMGKGKRCLFLCNDGLCMIQRKTEETNLSETCRTYPRVIYIWNEEYAERSLCVSCPAVARLILERKEPLRFVTKKIAASELDGLRITDKNQRLETDCLPLRRFLIQVLQDRKLSLERRIELANEFFWKAGGLSGHHAEKKFNHLVDFYQQKLKIAETIRSQDVSAVINNTLIVHQLDGIRQLFFQRLQNPELRPSFRQQLKTVLSHWQLNEESQISQNSVQQYIEDKEFYRLFFLPQYSGLLENYLVNEVFKNIFITEEGAPFYVEWFRLLIQFVIVRALLISALPEDPEALVQEHIIECIRQTSRVIGHDGLYLQQVMSQLFANQLEEAAALQDFCNRLLGGNNLEIKEI</sequence>
<proteinExistence type="predicted"/>
<dbReference type="STRING" id="84035.SAMN05660742_11826"/>
<evidence type="ECO:0008006" key="3">
    <source>
        <dbReference type="Google" id="ProtNLM"/>
    </source>
</evidence>
<dbReference type="NCBIfam" id="NF038110">
    <property type="entry name" value="Lys_methyl_FliB"/>
    <property type="match status" value="1"/>
</dbReference>
<evidence type="ECO:0000313" key="1">
    <source>
        <dbReference type="EMBL" id="SEJ81662.1"/>
    </source>
</evidence>
<dbReference type="EMBL" id="FNZK01000018">
    <property type="protein sequence ID" value="SEJ81662.1"/>
    <property type="molecule type" value="Genomic_DNA"/>
</dbReference>
<gene>
    <name evidence="1" type="ORF">SAMN05660742_11826</name>
</gene>
<keyword evidence="2" id="KW-1185">Reference proteome</keyword>
<dbReference type="RefSeq" id="WP_091833849.1">
    <property type="nucleotide sequence ID" value="NZ_FNZK01000018.1"/>
</dbReference>
<evidence type="ECO:0000313" key="2">
    <source>
        <dbReference type="Proteomes" id="UP000199662"/>
    </source>
</evidence>
<organism evidence="1 2">
    <name type="scientific">Propionispira arboris</name>
    <dbReference type="NCBI Taxonomy" id="84035"/>
    <lineage>
        <taxon>Bacteria</taxon>
        <taxon>Bacillati</taxon>
        <taxon>Bacillota</taxon>
        <taxon>Negativicutes</taxon>
        <taxon>Selenomonadales</taxon>
        <taxon>Selenomonadaceae</taxon>
        <taxon>Propionispira</taxon>
    </lineage>
</organism>
<reference evidence="1 2" key="1">
    <citation type="submission" date="2016-10" db="EMBL/GenBank/DDBJ databases">
        <authorList>
            <person name="de Groot N.N."/>
        </authorList>
    </citation>
    <scope>NUCLEOTIDE SEQUENCE [LARGE SCALE GENOMIC DNA]</scope>
    <source>
        <strain evidence="1 2">DSM 2179</strain>
    </source>
</reference>
<dbReference type="AlphaFoldDB" id="A0A1H7C3R1"/>